<accession>A0A835E4H8</accession>
<reference evidence="4" key="1">
    <citation type="submission" date="2020-07" db="EMBL/GenBank/DDBJ databases">
        <title>Genome sequence and genetic diversity analysis of an under-domesticated orphan crop, white fonio (Digitaria exilis).</title>
        <authorList>
            <person name="Bennetzen J.L."/>
            <person name="Chen S."/>
            <person name="Ma X."/>
            <person name="Wang X."/>
            <person name="Yssel A.E.J."/>
            <person name="Chaluvadi S.R."/>
            <person name="Johnson M."/>
            <person name="Gangashetty P."/>
            <person name="Hamidou F."/>
            <person name="Sanogo M.D."/>
            <person name="Zwaenepoel A."/>
            <person name="Wallace J."/>
            <person name="Van De Peer Y."/>
            <person name="Van Deynze A."/>
        </authorList>
    </citation>
    <scope>NUCLEOTIDE SEQUENCE</scope>
    <source>
        <tissue evidence="4">Leaves</tissue>
    </source>
</reference>
<comment type="caution">
    <text evidence="4">The sequence shown here is derived from an EMBL/GenBank/DDBJ whole genome shotgun (WGS) entry which is preliminary data.</text>
</comment>
<evidence type="ECO:0000313" key="4">
    <source>
        <dbReference type="EMBL" id="KAF8661058.1"/>
    </source>
</evidence>
<gene>
    <name evidence="4" type="ORF">HU200_057156</name>
</gene>
<comment type="pathway">
    <text evidence="1">Protein modification; protein ubiquitination.</text>
</comment>
<dbReference type="Gene3D" id="6.10.250.3030">
    <property type="match status" value="1"/>
</dbReference>
<dbReference type="GO" id="GO:0016567">
    <property type="term" value="P:protein ubiquitination"/>
    <property type="evidence" value="ECO:0007669"/>
    <property type="project" value="InterPro"/>
</dbReference>
<dbReference type="SMART" id="SM00225">
    <property type="entry name" value="BTB"/>
    <property type="match status" value="1"/>
</dbReference>
<dbReference type="OrthoDB" id="6359816at2759"/>
<dbReference type="PANTHER" id="PTHR26379">
    <property type="entry name" value="BTB/POZ AND MATH DOMAIN-CONTAINING PROTEIN 1"/>
    <property type="match status" value="1"/>
</dbReference>
<dbReference type="Gene3D" id="3.30.710.10">
    <property type="entry name" value="Potassium Channel Kv1.1, Chain A"/>
    <property type="match status" value="1"/>
</dbReference>
<evidence type="ECO:0000259" key="3">
    <source>
        <dbReference type="PROSITE" id="PS50097"/>
    </source>
</evidence>
<dbReference type="Proteomes" id="UP000636709">
    <property type="component" value="Unassembled WGS sequence"/>
</dbReference>
<keyword evidence="5" id="KW-1185">Reference proteome</keyword>
<protein>
    <recommendedName>
        <fullName evidence="3">BTB domain-containing protein</fullName>
    </recommendedName>
</protein>
<dbReference type="SUPFAM" id="SSF54695">
    <property type="entry name" value="POZ domain"/>
    <property type="match status" value="1"/>
</dbReference>
<dbReference type="PROSITE" id="PS50097">
    <property type="entry name" value="BTB"/>
    <property type="match status" value="1"/>
</dbReference>
<dbReference type="InterPro" id="IPR000210">
    <property type="entry name" value="BTB/POZ_dom"/>
</dbReference>
<organism evidence="4 5">
    <name type="scientific">Digitaria exilis</name>
    <dbReference type="NCBI Taxonomy" id="1010633"/>
    <lineage>
        <taxon>Eukaryota</taxon>
        <taxon>Viridiplantae</taxon>
        <taxon>Streptophyta</taxon>
        <taxon>Embryophyta</taxon>
        <taxon>Tracheophyta</taxon>
        <taxon>Spermatophyta</taxon>
        <taxon>Magnoliopsida</taxon>
        <taxon>Liliopsida</taxon>
        <taxon>Poales</taxon>
        <taxon>Poaceae</taxon>
        <taxon>PACMAD clade</taxon>
        <taxon>Panicoideae</taxon>
        <taxon>Panicodae</taxon>
        <taxon>Paniceae</taxon>
        <taxon>Anthephorinae</taxon>
        <taxon>Digitaria</taxon>
    </lineage>
</organism>
<name>A0A835E4H8_9POAL</name>
<dbReference type="PANTHER" id="PTHR26379:SF180">
    <property type="entry name" value="TRAF TRANSCRIPTION FACTOR"/>
    <property type="match status" value="1"/>
</dbReference>
<evidence type="ECO:0000256" key="1">
    <source>
        <dbReference type="ARBA" id="ARBA00004906"/>
    </source>
</evidence>
<dbReference type="InterPro" id="IPR045005">
    <property type="entry name" value="BPM1-6"/>
</dbReference>
<dbReference type="Pfam" id="PF24570">
    <property type="entry name" value="BACK_BPM_SPOP"/>
    <property type="match status" value="1"/>
</dbReference>
<evidence type="ECO:0000256" key="2">
    <source>
        <dbReference type="ARBA" id="ARBA00010846"/>
    </source>
</evidence>
<feature type="domain" description="BTB" evidence="3">
    <location>
        <begin position="90"/>
        <end position="157"/>
    </location>
</feature>
<evidence type="ECO:0000313" key="5">
    <source>
        <dbReference type="Proteomes" id="UP000636709"/>
    </source>
</evidence>
<dbReference type="InterPro" id="IPR056423">
    <property type="entry name" value="BACK_BPM_SPOP"/>
</dbReference>
<dbReference type="EMBL" id="JACEFO010002416">
    <property type="protein sequence ID" value="KAF8661058.1"/>
    <property type="molecule type" value="Genomic_DNA"/>
</dbReference>
<comment type="similarity">
    <text evidence="2">Belongs to the Tdpoz family.</text>
</comment>
<dbReference type="Pfam" id="PF00651">
    <property type="entry name" value="BTB"/>
    <property type="match status" value="1"/>
</dbReference>
<proteinExistence type="inferred from homology"/>
<dbReference type="InterPro" id="IPR011333">
    <property type="entry name" value="SKP1/BTB/POZ_sf"/>
</dbReference>
<dbReference type="AlphaFoldDB" id="A0A835E4H8"/>
<sequence>MCVVDGYKWEIRFSYPYEVDYDDHRIELVLVSLGDGKNGVRAAMSCRLVDPSDTVEPSPAKTSTASFRRAIIAEPGRARRPAPGKQGGERRHTFAVSGETFAAHKNVLAARSPVFKAEFFGGMVEKSSVHVEIKEMEPSVFAAMLRFLCTDAVQELEKMTETMTVALARGLLVAADRYGLDRLKVMCEHRLAFAIDTSTAATTLALAERHGCEQLKAKCVEFIA</sequence>